<dbReference type="InterPro" id="IPR006139">
    <property type="entry name" value="D-isomer_2_OHA_DH_cat_dom"/>
</dbReference>
<feature type="region of interest" description="Disordered" evidence="5">
    <location>
        <begin position="312"/>
        <end position="331"/>
    </location>
</feature>
<evidence type="ECO:0000256" key="2">
    <source>
        <dbReference type="ARBA" id="ARBA00023002"/>
    </source>
</evidence>
<feature type="domain" description="D-isomer specific 2-hydroxyacid dehydrogenase NAD-binding" evidence="7">
    <location>
        <begin position="110"/>
        <end position="283"/>
    </location>
</feature>
<dbReference type="EMBL" id="BAABHF010000026">
    <property type="protein sequence ID" value="GAA4501503.1"/>
    <property type="molecule type" value="Genomic_DNA"/>
</dbReference>
<comment type="caution">
    <text evidence="8">The sequence shown here is derived from an EMBL/GenBank/DDBJ whole genome shotgun (WGS) entry which is preliminary data.</text>
</comment>
<comment type="similarity">
    <text evidence="1 4">Belongs to the D-isomer specific 2-hydroxyacid dehydrogenase family.</text>
</comment>
<evidence type="ECO:0000259" key="6">
    <source>
        <dbReference type="Pfam" id="PF00389"/>
    </source>
</evidence>
<gene>
    <name evidence="8" type="ORF">GCM10023191_051630</name>
</gene>
<dbReference type="InterPro" id="IPR006140">
    <property type="entry name" value="D-isomer_DH_NAD-bd"/>
</dbReference>
<evidence type="ECO:0000256" key="5">
    <source>
        <dbReference type="SAM" id="MobiDB-lite"/>
    </source>
</evidence>
<dbReference type="SUPFAM" id="SSF52283">
    <property type="entry name" value="Formate/glycerate dehydrogenase catalytic domain-like"/>
    <property type="match status" value="1"/>
</dbReference>
<dbReference type="InterPro" id="IPR050857">
    <property type="entry name" value="D-2-hydroxyacid_DH"/>
</dbReference>
<keyword evidence="2 4" id="KW-0560">Oxidoreductase</keyword>
<evidence type="ECO:0000256" key="3">
    <source>
        <dbReference type="ARBA" id="ARBA00023027"/>
    </source>
</evidence>
<reference evidence="9" key="1">
    <citation type="journal article" date="2019" name="Int. J. Syst. Evol. Microbiol.">
        <title>The Global Catalogue of Microorganisms (GCM) 10K type strain sequencing project: providing services to taxonomists for standard genome sequencing and annotation.</title>
        <authorList>
            <consortium name="The Broad Institute Genomics Platform"/>
            <consortium name="The Broad Institute Genome Sequencing Center for Infectious Disease"/>
            <person name="Wu L."/>
            <person name="Ma J."/>
        </authorList>
    </citation>
    <scope>NUCLEOTIDE SEQUENCE [LARGE SCALE GENOMIC DNA]</scope>
    <source>
        <strain evidence="9">JCM 17933</strain>
    </source>
</reference>
<keyword evidence="3" id="KW-0520">NAD</keyword>
<dbReference type="PROSITE" id="PS00670">
    <property type="entry name" value="D_2_HYDROXYACID_DH_2"/>
    <property type="match status" value="1"/>
</dbReference>
<dbReference type="Gene3D" id="3.40.50.720">
    <property type="entry name" value="NAD(P)-binding Rossmann-like Domain"/>
    <property type="match status" value="2"/>
</dbReference>
<evidence type="ECO:0000313" key="9">
    <source>
        <dbReference type="Proteomes" id="UP001500503"/>
    </source>
</evidence>
<feature type="compositionally biased region" description="Basic and acidic residues" evidence="5">
    <location>
        <begin position="322"/>
        <end position="331"/>
    </location>
</feature>
<proteinExistence type="inferred from homology"/>
<dbReference type="Pfam" id="PF02826">
    <property type="entry name" value="2-Hacid_dh_C"/>
    <property type="match status" value="1"/>
</dbReference>
<dbReference type="InterPro" id="IPR029753">
    <property type="entry name" value="D-isomer_DH_CS"/>
</dbReference>
<evidence type="ECO:0000256" key="1">
    <source>
        <dbReference type="ARBA" id="ARBA00005854"/>
    </source>
</evidence>
<evidence type="ECO:0000313" key="8">
    <source>
        <dbReference type="EMBL" id="GAA4501503.1"/>
    </source>
</evidence>
<dbReference type="SUPFAM" id="SSF51735">
    <property type="entry name" value="NAD(P)-binding Rossmann-fold domains"/>
    <property type="match status" value="1"/>
</dbReference>
<protein>
    <recommendedName>
        <fullName evidence="10">Phosphoglycerate dehydrogenase</fullName>
    </recommendedName>
</protein>
<evidence type="ECO:0000259" key="7">
    <source>
        <dbReference type="Pfam" id="PF02826"/>
    </source>
</evidence>
<evidence type="ECO:0000256" key="4">
    <source>
        <dbReference type="RuleBase" id="RU003719"/>
    </source>
</evidence>
<keyword evidence="9" id="KW-1185">Reference proteome</keyword>
<name>A0ABP8QD90_9ACTN</name>
<dbReference type="Proteomes" id="UP001500503">
    <property type="component" value="Unassembled WGS sequence"/>
</dbReference>
<dbReference type="Pfam" id="PF00389">
    <property type="entry name" value="2-Hacid_dh"/>
    <property type="match status" value="1"/>
</dbReference>
<accession>A0ABP8QD90</accession>
<dbReference type="RefSeq" id="WP_345468274.1">
    <property type="nucleotide sequence ID" value="NZ_BAABHF010000026.1"/>
</dbReference>
<organism evidence="8 9">
    <name type="scientific">Actinoallomurus oryzae</name>
    <dbReference type="NCBI Taxonomy" id="502180"/>
    <lineage>
        <taxon>Bacteria</taxon>
        <taxon>Bacillati</taxon>
        <taxon>Actinomycetota</taxon>
        <taxon>Actinomycetes</taxon>
        <taxon>Streptosporangiales</taxon>
        <taxon>Thermomonosporaceae</taxon>
        <taxon>Actinoallomurus</taxon>
    </lineage>
</organism>
<dbReference type="PANTHER" id="PTHR42789">
    <property type="entry name" value="D-ISOMER SPECIFIC 2-HYDROXYACID DEHYDROGENASE FAMILY PROTEIN (AFU_ORTHOLOGUE AFUA_6G10090)"/>
    <property type="match status" value="1"/>
</dbReference>
<dbReference type="InterPro" id="IPR036291">
    <property type="entry name" value="NAD(P)-bd_dom_sf"/>
</dbReference>
<feature type="domain" description="D-isomer specific 2-hydroxyacid dehydrogenase catalytic" evidence="6">
    <location>
        <begin position="21"/>
        <end position="314"/>
    </location>
</feature>
<evidence type="ECO:0008006" key="10">
    <source>
        <dbReference type="Google" id="ProtNLM"/>
    </source>
</evidence>
<dbReference type="PANTHER" id="PTHR42789:SF1">
    <property type="entry name" value="D-ISOMER SPECIFIC 2-HYDROXYACID DEHYDROGENASE FAMILY PROTEIN (AFU_ORTHOLOGUE AFUA_6G10090)"/>
    <property type="match status" value="1"/>
</dbReference>
<sequence>MPDKPTAEPVLVTEGVWGEAFEELAARHDVRRLADPRSDLDALSRASALVVRNRTRVDAELLAAAPRLRIVGRAGVGLDNIDLRAADEAGVVVSAALGANAVSVAEHTVLLALALLRDLRTHDRAVRRGQWRRTPGRELSGRTWGLLGAGATGRAVARLLAGFGVTMIAHDPFVARDDELIRTLRIEMVSLDDLIARSDVLSVHLPATDETRGLIDADLLARIPPGAILINVGRGEVVDESALAEALRDGRPAGAGLDVRAEEPPGPGPLDGLDQVLFTPHVAGITGESQQRIAAVLAADVAAVLRGDRASAAVGRHATAPHRTEVSHEDR</sequence>